<dbReference type="PROSITE" id="PS50126">
    <property type="entry name" value="S1"/>
    <property type="match status" value="1"/>
</dbReference>
<dbReference type="AlphaFoldDB" id="A0A1B1Y350"/>
<dbReference type="Gene3D" id="1.10.150.310">
    <property type="entry name" value="Tex RuvX-like domain-like"/>
    <property type="match status" value="1"/>
</dbReference>
<dbReference type="InterPro" id="IPR050437">
    <property type="entry name" value="Ribos_protein_bS1-like"/>
</dbReference>
<dbReference type="PANTHER" id="PTHR10724">
    <property type="entry name" value="30S RIBOSOMAL PROTEIN S1"/>
    <property type="match status" value="1"/>
</dbReference>
<dbReference type="Gene3D" id="3.30.420.140">
    <property type="entry name" value="YqgF/RNase H-like domain"/>
    <property type="match status" value="1"/>
</dbReference>
<dbReference type="InterPro" id="IPR041692">
    <property type="entry name" value="HHH_9"/>
</dbReference>
<protein>
    <submittedName>
        <fullName evidence="2">RNA-binding transcriptional accessory protein</fullName>
    </submittedName>
</protein>
<dbReference type="SMART" id="SM00732">
    <property type="entry name" value="YqgFc"/>
    <property type="match status" value="1"/>
</dbReference>
<dbReference type="InterPro" id="IPR023323">
    <property type="entry name" value="Tex-like_dom_sf"/>
</dbReference>
<gene>
    <name evidence="2" type="ORF">AXE80_02195</name>
</gene>
<dbReference type="SMART" id="SM00316">
    <property type="entry name" value="S1"/>
    <property type="match status" value="1"/>
</dbReference>
<dbReference type="InterPro" id="IPR018974">
    <property type="entry name" value="Tex-like_N"/>
</dbReference>
<dbReference type="Pfam" id="PF00575">
    <property type="entry name" value="S1"/>
    <property type="match status" value="1"/>
</dbReference>
<evidence type="ECO:0000313" key="2">
    <source>
        <dbReference type="EMBL" id="ANW95168.1"/>
    </source>
</evidence>
<dbReference type="Pfam" id="PF22706">
    <property type="entry name" value="Tex_central_region"/>
    <property type="match status" value="1"/>
</dbReference>
<dbReference type="InterPro" id="IPR012337">
    <property type="entry name" value="RNaseH-like_sf"/>
</dbReference>
<dbReference type="SUPFAM" id="SSF158832">
    <property type="entry name" value="Tex N-terminal region-like"/>
    <property type="match status" value="1"/>
</dbReference>
<dbReference type="InterPro" id="IPR044146">
    <property type="entry name" value="S1_Tex"/>
</dbReference>
<dbReference type="Pfam" id="PF16921">
    <property type="entry name" value="Tex_YqgF"/>
    <property type="match status" value="1"/>
</dbReference>
<dbReference type="InterPro" id="IPR006641">
    <property type="entry name" value="YqgF/RNaseH-like_dom"/>
</dbReference>
<dbReference type="FunFam" id="1.10.10.650:FF:000001">
    <property type="entry name" value="S1 RNA-binding domain 1"/>
    <property type="match status" value="1"/>
</dbReference>
<dbReference type="GO" id="GO:0005737">
    <property type="term" value="C:cytoplasm"/>
    <property type="evidence" value="ECO:0007669"/>
    <property type="project" value="UniProtKB-ARBA"/>
</dbReference>
<proteinExistence type="predicted"/>
<dbReference type="GO" id="GO:0006139">
    <property type="term" value="P:nucleobase-containing compound metabolic process"/>
    <property type="evidence" value="ECO:0007669"/>
    <property type="project" value="InterPro"/>
</dbReference>
<organism evidence="2 3">
    <name type="scientific">Wenyingzhuangia fucanilytica</name>
    <dbReference type="NCBI Taxonomy" id="1790137"/>
    <lineage>
        <taxon>Bacteria</taxon>
        <taxon>Pseudomonadati</taxon>
        <taxon>Bacteroidota</taxon>
        <taxon>Flavobacteriia</taxon>
        <taxon>Flavobacteriales</taxon>
        <taxon>Flavobacteriaceae</taxon>
        <taxon>Wenyingzhuangia</taxon>
    </lineage>
</organism>
<dbReference type="Proteomes" id="UP000092967">
    <property type="component" value="Chromosome"/>
</dbReference>
<dbReference type="GO" id="GO:0006412">
    <property type="term" value="P:translation"/>
    <property type="evidence" value="ECO:0007669"/>
    <property type="project" value="TreeGrafter"/>
</dbReference>
<dbReference type="InterPro" id="IPR023319">
    <property type="entry name" value="Tex-like_HTH_dom_sf"/>
</dbReference>
<dbReference type="FunFam" id="2.40.50.140:FF:000051">
    <property type="entry name" value="RNA-binding transcriptional accessory protein"/>
    <property type="match status" value="1"/>
</dbReference>
<dbReference type="FunFam" id="3.30.420.140:FF:000001">
    <property type="entry name" value="RNA-binding transcriptional accessory protein"/>
    <property type="match status" value="1"/>
</dbReference>
<dbReference type="InterPro" id="IPR012340">
    <property type="entry name" value="NA-bd_OB-fold"/>
</dbReference>
<dbReference type="Pfam" id="PF12836">
    <property type="entry name" value="HHH_3"/>
    <property type="match status" value="1"/>
</dbReference>
<dbReference type="InterPro" id="IPR032639">
    <property type="entry name" value="Tex_YqgF"/>
</dbReference>
<accession>A0A1B1Y350</accession>
<dbReference type="GO" id="GO:0003735">
    <property type="term" value="F:structural constituent of ribosome"/>
    <property type="evidence" value="ECO:0007669"/>
    <property type="project" value="TreeGrafter"/>
</dbReference>
<name>A0A1B1Y350_9FLAO</name>
<dbReference type="InterPro" id="IPR055179">
    <property type="entry name" value="Tex-like_central_region"/>
</dbReference>
<dbReference type="Gene3D" id="1.10.3500.10">
    <property type="entry name" value="Tex N-terminal region-like"/>
    <property type="match status" value="1"/>
</dbReference>
<feature type="domain" description="S1 motif" evidence="1">
    <location>
        <begin position="634"/>
        <end position="703"/>
    </location>
</feature>
<dbReference type="OrthoDB" id="9804714at2"/>
<reference evidence="2 3" key="1">
    <citation type="submission" date="2016-02" db="EMBL/GenBank/DDBJ databases">
        <authorList>
            <person name="Wen L."/>
            <person name="He K."/>
            <person name="Yang H."/>
        </authorList>
    </citation>
    <scope>NUCLEOTIDE SEQUENCE [LARGE SCALE GENOMIC DNA]</scope>
    <source>
        <strain evidence="2 3">CZ1127</strain>
    </source>
</reference>
<keyword evidence="3" id="KW-1185">Reference proteome</keyword>
<dbReference type="Gene3D" id="2.40.50.140">
    <property type="entry name" value="Nucleic acid-binding proteins"/>
    <property type="match status" value="1"/>
</dbReference>
<dbReference type="Gene3D" id="1.10.10.650">
    <property type="entry name" value="RuvA domain 2-like"/>
    <property type="match status" value="1"/>
</dbReference>
<evidence type="ECO:0000259" key="1">
    <source>
        <dbReference type="PROSITE" id="PS50126"/>
    </source>
</evidence>
<dbReference type="STRING" id="1790137.AXE80_02195"/>
<dbReference type="InterPro" id="IPR037027">
    <property type="entry name" value="YqgF/RNaseH-like_dom_sf"/>
</dbReference>
<dbReference type="RefSeq" id="WP_068824273.1">
    <property type="nucleotide sequence ID" value="NZ_CP014224.1"/>
</dbReference>
<dbReference type="Pfam" id="PF09371">
    <property type="entry name" value="Tex_N"/>
    <property type="match status" value="1"/>
</dbReference>
<dbReference type="InterPro" id="IPR010994">
    <property type="entry name" value="RuvA_2-like"/>
</dbReference>
<dbReference type="SUPFAM" id="SSF50249">
    <property type="entry name" value="Nucleic acid-binding proteins"/>
    <property type="match status" value="1"/>
</dbReference>
<dbReference type="GO" id="GO:0003729">
    <property type="term" value="F:mRNA binding"/>
    <property type="evidence" value="ECO:0007669"/>
    <property type="project" value="UniProtKB-ARBA"/>
</dbReference>
<dbReference type="SUPFAM" id="SSF47781">
    <property type="entry name" value="RuvA domain 2-like"/>
    <property type="match status" value="2"/>
</dbReference>
<sequence>MSQAILSLQIANNTQLAQNNIQVVLNLLNEGATVPFIARYRKDQTGGLEDHEIFKIQKEANAIEELVKRKEYVLETIKELKVDNPQLKNNIEACWDKKQLEDLFAPYKSKRKTKASVAKENGLEGLAKIIMSQKNDHINIQPFIKNNIKSETDAIDGAIDIISEWIAEHTYSKNQLRRLFTREGILKSKIKKGKEAEAQVYKTYFDFEQKATRLPSHRILAILRGTNEGFLSSGISIDKQTAIDLLERNFIKSKNQSAKIVKQAIANTYGKSLKPSLEKELLNELKQKADVEAIQVFSKNLEQLLLAAPIGKKNVLAIDPGFKTGCKVVCLNKQGDLLEDTVIYPHPPQQQHSKSIDKVLELLNKHKIEAIAIGNGTAGRETETFIKSMNLAKDIAVYLVNENGASIYSASDIGREEFPNHDITVRGAVSIGRRLMDPLAELVKIEPKSIGVGQYQHDVDQTLLKTELDHVVERCVNKIGVQLNTASKYLLQYIAGIGPGLAKNIVEYRSKNGKFNSLNELKKVPRLGDKAFEQCAGFLRVQGKQPLDNTGIHPEQYKVVSQIAKEQKLSVDKLIGNDDILSLGDNINLQKQIGKLTLIDLLNELAKPNIDPRKQEDQLEFSQNITTINDLHEGMILQGQVSNITNFGAFIDLGIKENGLVHISQITNQFINSPNDVLHLNQIVTVKVIQLDIENKRIGLTMKL</sequence>
<dbReference type="InterPro" id="IPR003029">
    <property type="entry name" value="S1_domain"/>
</dbReference>
<dbReference type="SUPFAM" id="SSF53098">
    <property type="entry name" value="Ribonuclease H-like"/>
    <property type="match status" value="1"/>
</dbReference>
<dbReference type="EMBL" id="CP014224">
    <property type="protein sequence ID" value="ANW95168.1"/>
    <property type="molecule type" value="Genomic_DNA"/>
</dbReference>
<dbReference type="PANTHER" id="PTHR10724:SF10">
    <property type="entry name" value="S1 RNA-BINDING DOMAIN-CONTAINING PROTEIN 1"/>
    <property type="match status" value="1"/>
</dbReference>
<dbReference type="CDD" id="cd05685">
    <property type="entry name" value="S1_Tex"/>
    <property type="match status" value="1"/>
</dbReference>
<dbReference type="KEGG" id="wfu:AXE80_02195"/>
<dbReference type="Pfam" id="PF17674">
    <property type="entry name" value="HHH_9"/>
    <property type="match status" value="1"/>
</dbReference>
<evidence type="ECO:0000313" key="3">
    <source>
        <dbReference type="Proteomes" id="UP000092967"/>
    </source>
</evidence>